<dbReference type="AlphaFoldDB" id="A0A1I1IAP5"/>
<feature type="transmembrane region" description="Helical" evidence="1">
    <location>
        <begin position="183"/>
        <end position="209"/>
    </location>
</feature>
<evidence type="ECO:0000313" key="2">
    <source>
        <dbReference type="EMBL" id="SFC32872.1"/>
    </source>
</evidence>
<name>A0A1I1IAP5_9GAMM</name>
<sequence>MKPDFRRNMIWLHTYSGLLIGWLLFAIFVTGTLSYFTPEISQWMKPELGSQTTSNKLINKSLQMLKQKSDKSERWQINLPTQRSNQFTLSWWIKENNKTKRNVVTLNSQTFNEIHVRDTHGGNFFRTFHYTLELRQYGGRYFAGIAAMVMLIGIFTGIFTHRRFFQDFFTIRVKKLMKTVTDLHAIVGVITLPFCFVISFSALLIYISLYMPWSAEHHFDNGYRELNSKVTTSLPKLISANKTVEPLIDLEPILAKVEKAWPEHSAITHLIYERPFDLNGRIVIYRQAKMSLSNKSEILAFNAKSGELLEAIAPERTARMIRRIFYGLHEAHFAQPVLRWLLFFMGVASCILIGSGLIIWLKKRLDKLKQRHFGHTLVERLNIAGICGLILAVVSYFYANRLIPINLESRAVLEVNVFLFVWFASFIYSFLRPALKAWLELLFLNGIAFLMLPILDLVINPHWLIQAIEYKNMAYIGFNLALIISGGICLMFYYWLRKTDLKTHIKINNTNHEEQILC</sequence>
<dbReference type="PANTHER" id="PTHR34219">
    <property type="entry name" value="IRON-REGULATED INNER MEMBRANE PROTEIN-RELATED"/>
    <property type="match status" value="1"/>
</dbReference>
<dbReference type="InterPro" id="IPR005625">
    <property type="entry name" value="PepSY-ass_TM"/>
</dbReference>
<evidence type="ECO:0000256" key="1">
    <source>
        <dbReference type="SAM" id="Phobius"/>
    </source>
</evidence>
<dbReference type="OrthoDB" id="9776609at2"/>
<feature type="transmembrane region" description="Helical" evidence="1">
    <location>
        <begin position="381"/>
        <end position="399"/>
    </location>
</feature>
<feature type="transmembrane region" description="Helical" evidence="1">
    <location>
        <begin position="340"/>
        <end position="361"/>
    </location>
</feature>
<keyword evidence="1" id="KW-1133">Transmembrane helix</keyword>
<dbReference type="Proteomes" id="UP000198862">
    <property type="component" value="Unassembled WGS sequence"/>
</dbReference>
<dbReference type="EMBL" id="FOLO01000007">
    <property type="protein sequence ID" value="SFC32872.1"/>
    <property type="molecule type" value="Genomic_DNA"/>
</dbReference>
<organism evidence="2 3">
    <name type="scientific">Pseudoalteromonas denitrificans DSM 6059</name>
    <dbReference type="NCBI Taxonomy" id="1123010"/>
    <lineage>
        <taxon>Bacteria</taxon>
        <taxon>Pseudomonadati</taxon>
        <taxon>Pseudomonadota</taxon>
        <taxon>Gammaproteobacteria</taxon>
        <taxon>Alteromonadales</taxon>
        <taxon>Pseudoalteromonadaceae</taxon>
        <taxon>Pseudoalteromonas</taxon>
    </lineage>
</organism>
<evidence type="ECO:0000313" key="3">
    <source>
        <dbReference type="Proteomes" id="UP000198862"/>
    </source>
</evidence>
<protein>
    <submittedName>
        <fullName evidence="2">Uncharacterized iron-regulated membrane protein</fullName>
    </submittedName>
</protein>
<keyword evidence="1" id="KW-0472">Membrane</keyword>
<dbReference type="RefSeq" id="WP_091982290.1">
    <property type="nucleotide sequence ID" value="NZ_FOLO01000007.1"/>
</dbReference>
<dbReference type="PANTHER" id="PTHR34219:SF4">
    <property type="entry name" value="PEPSY DOMAIN-CONTAINING PROTEIN"/>
    <property type="match status" value="1"/>
</dbReference>
<proteinExistence type="predicted"/>
<accession>A0A1I1IAP5</accession>
<dbReference type="STRING" id="1123010.SAMN02745724_01443"/>
<reference evidence="2 3" key="1">
    <citation type="submission" date="2016-10" db="EMBL/GenBank/DDBJ databases">
        <authorList>
            <person name="de Groot N.N."/>
        </authorList>
    </citation>
    <scope>NUCLEOTIDE SEQUENCE [LARGE SCALE GENOMIC DNA]</scope>
    <source>
        <strain evidence="2 3">DSM 6059</strain>
    </source>
</reference>
<feature type="transmembrane region" description="Helical" evidence="1">
    <location>
        <begin position="438"/>
        <end position="455"/>
    </location>
</feature>
<dbReference type="Pfam" id="PF03929">
    <property type="entry name" value="PepSY_TM"/>
    <property type="match status" value="1"/>
</dbReference>
<feature type="transmembrane region" description="Helical" evidence="1">
    <location>
        <begin position="411"/>
        <end position="431"/>
    </location>
</feature>
<feature type="transmembrane region" description="Helical" evidence="1">
    <location>
        <begin position="141"/>
        <end position="162"/>
    </location>
</feature>
<gene>
    <name evidence="2" type="ORF">SAMN02745724_01443</name>
</gene>
<feature type="transmembrane region" description="Helical" evidence="1">
    <location>
        <begin position="475"/>
        <end position="496"/>
    </location>
</feature>
<feature type="transmembrane region" description="Helical" evidence="1">
    <location>
        <begin position="12"/>
        <end position="36"/>
    </location>
</feature>
<keyword evidence="1" id="KW-0812">Transmembrane</keyword>
<keyword evidence="3" id="KW-1185">Reference proteome</keyword>